<protein>
    <submittedName>
        <fullName evidence="2">Glutaredoxin</fullName>
    </submittedName>
</protein>
<dbReference type="PROSITE" id="PS51354">
    <property type="entry name" value="GLUTAREDOXIN_2"/>
    <property type="match status" value="1"/>
</dbReference>
<dbReference type="STRING" id="690850.Desaf_2377"/>
<reference evidence="2 3" key="1">
    <citation type="journal article" date="2011" name="J. Bacteriol.">
        <title>Genome sequence of the mercury-methylating and pleomorphic Desulfovibrio africanus Strain Walvis Bay.</title>
        <authorList>
            <person name="Brown S.D."/>
            <person name="Wall J.D."/>
            <person name="Kucken A.M."/>
            <person name="Gilmour C.C."/>
            <person name="Podar M."/>
            <person name="Brandt C.C."/>
            <person name="Teshima H."/>
            <person name="Detter J.C."/>
            <person name="Han C.S."/>
            <person name="Land M.L."/>
            <person name="Lucas S."/>
            <person name="Han J."/>
            <person name="Pennacchio L."/>
            <person name="Nolan M."/>
            <person name="Pitluck S."/>
            <person name="Woyke T."/>
            <person name="Goodwin L."/>
            <person name="Palumbo A.V."/>
            <person name="Elias D.A."/>
        </authorList>
    </citation>
    <scope>NUCLEOTIDE SEQUENCE [LARGE SCALE GENOMIC DNA]</scope>
    <source>
        <strain evidence="2 3">Walvis Bay</strain>
    </source>
</reference>
<proteinExistence type="predicted"/>
<organism evidence="2 3">
    <name type="scientific">Desulfocurvibacter africanus subsp. africanus str. Walvis Bay</name>
    <dbReference type="NCBI Taxonomy" id="690850"/>
    <lineage>
        <taxon>Bacteria</taxon>
        <taxon>Pseudomonadati</taxon>
        <taxon>Thermodesulfobacteriota</taxon>
        <taxon>Desulfovibrionia</taxon>
        <taxon>Desulfovibrionales</taxon>
        <taxon>Desulfovibrionaceae</taxon>
        <taxon>Desulfocurvibacter</taxon>
    </lineage>
</organism>
<gene>
    <name evidence="2" type="ORF">Desaf_2377</name>
</gene>
<dbReference type="SUPFAM" id="SSF52833">
    <property type="entry name" value="Thioredoxin-like"/>
    <property type="match status" value="1"/>
</dbReference>
<dbReference type="HOGENOM" id="CLU_026126_9_1_7"/>
<dbReference type="PANTHER" id="PTHR34386">
    <property type="entry name" value="GLUTAREDOXIN"/>
    <property type="match status" value="1"/>
</dbReference>
<dbReference type="KEGG" id="daf:Desaf_2377"/>
<dbReference type="GO" id="GO:0009055">
    <property type="term" value="F:electron transfer activity"/>
    <property type="evidence" value="ECO:0007669"/>
    <property type="project" value="TreeGrafter"/>
</dbReference>
<accession>F3YXZ9</accession>
<dbReference type="Pfam" id="PF00462">
    <property type="entry name" value="Glutaredoxin"/>
    <property type="match status" value="1"/>
</dbReference>
<sequence>MPAKVKIYALSTCIHCKKAKEYLESNNVEYDCTYVDMLAGEERQQAVDEVKKHNPALSFPTMVVGGKVLVGFNKEELQAALGA</sequence>
<evidence type="ECO:0000313" key="3">
    <source>
        <dbReference type="Proteomes" id="UP000007844"/>
    </source>
</evidence>
<dbReference type="RefSeq" id="WP_014260404.1">
    <property type="nucleotide sequence ID" value="NC_016629.1"/>
</dbReference>
<dbReference type="InterPro" id="IPR051548">
    <property type="entry name" value="Grx-like_ET"/>
</dbReference>
<feature type="domain" description="Glutaredoxin" evidence="1">
    <location>
        <begin position="5"/>
        <end position="68"/>
    </location>
</feature>
<evidence type="ECO:0000259" key="1">
    <source>
        <dbReference type="Pfam" id="PF00462"/>
    </source>
</evidence>
<dbReference type="CDD" id="cd02976">
    <property type="entry name" value="NrdH"/>
    <property type="match status" value="1"/>
</dbReference>
<dbReference type="GO" id="GO:0045454">
    <property type="term" value="P:cell redox homeostasis"/>
    <property type="evidence" value="ECO:0007669"/>
    <property type="project" value="TreeGrafter"/>
</dbReference>
<evidence type="ECO:0000313" key="2">
    <source>
        <dbReference type="EMBL" id="EGJ50701.1"/>
    </source>
</evidence>
<dbReference type="InterPro" id="IPR002109">
    <property type="entry name" value="Glutaredoxin"/>
</dbReference>
<dbReference type="AlphaFoldDB" id="F3YXZ9"/>
<dbReference type="Gene3D" id="3.40.30.10">
    <property type="entry name" value="Glutaredoxin"/>
    <property type="match status" value="1"/>
</dbReference>
<dbReference type="InterPro" id="IPR036249">
    <property type="entry name" value="Thioredoxin-like_sf"/>
</dbReference>
<dbReference type="eggNOG" id="COG0695">
    <property type="taxonomic scope" value="Bacteria"/>
</dbReference>
<keyword evidence="3" id="KW-1185">Reference proteome</keyword>
<name>F3YXZ9_DESAF</name>
<dbReference type="Proteomes" id="UP000007844">
    <property type="component" value="Chromosome"/>
</dbReference>
<dbReference type="PANTHER" id="PTHR34386:SF1">
    <property type="entry name" value="GLUTAREDOXIN-LIKE PROTEIN NRDH"/>
    <property type="match status" value="1"/>
</dbReference>
<dbReference type="EMBL" id="CP003221">
    <property type="protein sequence ID" value="EGJ50701.1"/>
    <property type="molecule type" value="Genomic_DNA"/>
</dbReference>